<evidence type="ECO:0000313" key="2">
    <source>
        <dbReference type="Proteomes" id="UP000472372"/>
    </source>
</evidence>
<sequence length="107" mass="11615">MAKLTFIATVAVLLSIVAAQEAIIPQQCCPKLLKQCLDQKADGCVAAKSAQLCVSNSDDSRYKRKCRQVLGLSERSNNFFLYVPKGSTDFTCFCTQWNANVNAGGSC</sequence>
<dbReference type="AlphaFoldDB" id="A0A6S6VY77"/>
<protein>
    <submittedName>
        <fullName evidence="1">Uncharacterized protein</fullName>
    </submittedName>
</protein>
<evidence type="ECO:0000313" key="1">
    <source>
        <dbReference type="EMBL" id="CAE7026550.1"/>
    </source>
</evidence>
<dbReference type="EMBL" id="HG992979">
    <property type="protein sequence ID" value="CAE7026550.1"/>
    <property type="molecule type" value="Genomic_DNA"/>
</dbReference>
<name>A0A6S6VY77_9PLEO</name>
<reference evidence="1" key="1">
    <citation type="submission" date="2021-02" db="EMBL/GenBank/DDBJ databases">
        <authorList>
            <person name="Syme A R."/>
            <person name="Syme A R."/>
            <person name="Moolhuijzen P."/>
        </authorList>
    </citation>
    <scope>NUCLEOTIDE SEQUENCE</scope>
    <source>
        <strain evidence="1">W1-1</strain>
    </source>
</reference>
<proteinExistence type="predicted"/>
<accession>A0A6S6VY77</accession>
<dbReference type="Proteomes" id="UP000472372">
    <property type="component" value="Chromosome 3"/>
</dbReference>
<organism evidence="1 2">
    <name type="scientific">Pyrenophora teres f. teres</name>
    <dbReference type="NCBI Taxonomy" id="97479"/>
    <lineage>
        <taxon>Eukaryota</taxon>
        <taxon>Fungi</taxon>
        <taxon>Dikarya</taxon>
        <taxon>Ascomycota</taxon>
        <taxon>Pezizomycotina</taxon>
        <taxon>Dothideomycetes</taxon>
        <taxon>Pleosporomycetidae</taxon>
        <taxon>Pleosporales</taxon>
        <taxon>Pleosporineae</taxon>
        <taxon>Pleosporaceae</taxon>
        <taxon>Pyrenophora</taxon>
    </lineage>
</organism>
<gene>
    <name evidence="1" type="ORF">PTTW11_04092</name>
</gene>